<keyword evidence="2" id="KW-1185">Reference proteome</keyword>
<name>A0ABW0PVL7_9HYPH</name>
<evidence type="ECO:0000313" key="2">
    <source>
        <dbReference type="Proteomes" id="UP001596150"/>
    </source>
</evidence>
<comment type="caution">
    <text evidence="1">The sequence shown here is derived from an EMBL/GenBank/DDBJ whole genome shotgun (WGS) entry which is preliminary data.</text>
</comment>
<dbReference type="RefSeq" id="WP_266345017.1">
    <property type="nucleotide sequence ID" value="NZ_JAPKNH010000006.1"/>
</dbReference>
<reference evidence="2" key="1">
    <citation type="journal article" date="2019" name="Int. J. Syst. Evol. Microbiol.">
        <title>The Global Catalogue of Microorganisms (GCM) 10K type strain sequencing project: providing services to taxonomists for standard genome sequencing and annotation.</title>
        <authorList>
            <consortium name="The Broad Institute Genomics Platform"/>
            <consortium name="The Broad Institute Genome Sequencing Center for Infectious Disease"/>
            <person name="Wu L."/>
            <person name="Ma J."/>
        </authorList>
    </citation>
    <scope>NUCLEOTIDE SEQUENCE [LARGE SCALE GENOMIC DNA]</scope>
    <source>
        <strain evidence="2">KACC 12633</strain>
    </source>
</reference>
<evidence type="ECO:0000313" key="1">
    <source>
        <dbReference type="EMBL" id="MFC5514404.1"/>
    </source>
</evidence>
<proteinExistence type="predicted"/>
<dbReference type="EMBL" id="JBHSML010000001">
    <property type="protein sequence ID" value="MFC5514404.1"/>
    <property type="molecule type" value="Genomic_DNA"/>
</dbReference>
<organism evidence="1 2">
    <name type="scientific">Kaistia terrae</name>
    <dbReference type="NCBI Taxonomy" id="537017"/>
    <lineage>
        <taxon>Bacteria</taxon>
        <taxon>Pseudomonadati</taxon>
        <taxon>Pseudomonadota</taxon>
        <taxon>Alphaproteobacteria</taxon>
        <taxon>Hyphomicrobiales</taxon>
        <taxon>Kaistiaceae</taxon>
        <taxon>Kaistia</taxon>
    </lineage>
</organism>
<dbReference type="Proteomes" id="UP001596150">
    <property type="component" value="Unassembled WGS sequence"/>
</dbReference>
<accession>A0ABW0PVL7</accession>
<gene>
    <name evidence="1" type="ORF">ACFPP9_01380</name>
</gene>
<protein>
    <submittedName>
        <fullName evidence="1">Uncharacterized protein</fullName>
    </submittedName>
</protein>
<sequence length="101" mass="11683">MNSDDVNRPLSPWAVCARLEQKVSQQKGARISHDTADLLLRALRAYLANPNRDRIAAIMCMRHNIKREPCRPLCRGCLATAWELKCLMRGEKNTFSDEWER</sequence>